<proteinExistence type="inferred from homology"/>
<evidence type="ECO:0000256" key="3">
    <source>
        <dbReference type="ARBA" id="ARBA00022741"/>
    </source>
</evidence>
<dbReference type="EMBL" id="CP002042">
    <property type="protein sequence ID" value="ADH62947.1"/>
    <property type="molecule type" value="Genomic_DNA"/>
</dbReference>
<reference evidence="11 12" key="1">
    <citation type="journal article" date="2010" name="Stand. Genomic Sci.">
        <title>Complete genome sequence of Meiothermus silvanus type strain (VI-R2).</title>
        <authorList>
            <person name="Sikorski J."/>
            <person name="Tindall B.J."/>
            <person name="Lowry S."/>
            <person name="Lucas S."/>
            <person name="Nolan M."/>
            <person name="Copeland A."/>
            <person name="Glavina Del Rio T."/>
            <person name="Tice H."/>
            <person name="Cheng J.F."/>
            <person name="Han C."/>
            <person name="Pitluck S."/>
            <person name="Liolios K."/>
            <person name="Ivanova N."/>
            <person name="Mavromatis K."/>
            <person name="Mikhailova N."/>
            <person name="Pati A."/>
            <person name="Goodwin L."/>
            <person name="Chen A."/>
            <person name="Palaniappan K."/>
            <person name="Land M."/>
            <person name="Hauser L."/>
            <person name="Chang Y.J."/>
            <person name="Jeffries C.D."/>
            <person name="Rohde M."/>
            <person name="Goker M."/>
            <person name="Woyke T."/>
            <person name="Bristow J."/>
            <person name="Eisen J.A."/>
            <person name="Markowitz V."/>
            <person name="Hugenholtz P."/>
            <person name="Kyrpides N.C."/>
            <person name="Klenk H.P."/>
            <person name="Lapidus A."/>
        </authorList>
    </citation>
    <scope>NUCLEOTIDE SEQUENCE [LARGE SCALE GENOMIC DNA]</scope>
    <source>
        <strain evidence="12">ATCC 700542 / DSM 9946 / VI-R2</strain>
    </source>
</reference>
<keyword evidence="3 6" id="KW-0547">Nucleotide-binding</keyword>
<comment type="similarity">
    <text evidence="1 6 7 8">Belongs to the TRAFAC class TrmE-Era-EngA-EngB-Septin-like GTPase superfamily. Era GTPase family.</text>
</comment>
<feature type="region of interest" description="G1" evidence="7">
    <location>
        <begin position="15"/>
        <end position="22"/>
    </location>
</feature>
<dbReference type="CDD" id="cd22534">
    <property type="entry name" value="KH-II_Era"/>
    <property type="match status" value="1"/>
</dbReference>
<dbReference type="InterPro" id="IPR004044">
    <property type="entry name" value="KH_dom_type_2"/>
</dbReference>
<evidence type="ECO:0000256" key="4">
    <source>
        <dbReference type="ARBA" id="ARBA00022884"/>
    </source>
</evidence>
<gene>
    <name evidence="6" type="primary">era</name>
    <name evidence="11" type="ordered locus">Mesil_1042</name>
</gene>
<dbReference type="PANTHER" id="PTHR42698:SF1">
    <property type="entry name" value="GTPASE ERA, MITOCHONDRIAL"/>
    <property type="match status" value="1"/>
</dbReference>
<dbReference type="KEGG" id="msv:Mesil_1042"/>
<evidence type="ECO:0000313" key="11">
    <source>
        <dbReference type="EMBL" id="ADH62947.1"/>
    </source>
</evidence>
<dbReference type="PRINTS" id="PR00326">
    <property type="entry name" value="GTP1OBG"/>
</dbReference>
<dbReference type="eggNOG" id="COG1159">
    <property type="taxonomic scope" value="Bacteria"/>
</dbReference>
<feature type="region of interest" description="G3" evidence="7">
    <location>
        <begin position="62"/>
        <end position="65"/>
    </location>
</feature>
<evidence type="ECO:0000256" key="5">
    <source>
        <dbReference type="ARBA" id="ARBA00023134"/>
    </source>
</evidence>
<keyword evidence="6" id="KW-1003">Cell membrane</keyword>
<keyword evidence="6" id="KW-0963">Cytoplasm</keyword>
<dbReference type="SUPFAM" id="SSF54814">
    <property type="entry name" value="Prokaryotic type KH domain (KH-domain type II)"/>
    <property type="match status" value="1"/>
</dbReference>
<dbReference type="NCBIfam" id="TIGR00436">
    <property type="entry name" value="era"/>
    <property type="match status" value="1"/>
</dbReference>
<feature type="domain" description="KH type-2" evidence="9">
    <location>
        <begin position="205"/>
        <end position="282"/>
    </location>
</feature>
<dbReference type="InterPro" id="IPR027417">
    <property type="entry name" value="P-loop_NTPase"/>
</dbReference>
<dbReference type="AlphaFoldDB" id="D7BD29"/>
<evidence type="ECO:0000256" key="2">
    <source>
        <dbReference type="ARBA" id="ARBA00020484"/>
    </source>
</evidence>
<dbReference type="GO" id="GO:0070181">
    <property type="term" value="F:small ribosomal subunit rRNA binding"/>
    <property type="evidence" value="ECO:0007669"/>
    <property type="project" value="UniProtKB-UniRule"/>
</dbReference>
<dbReference type="InterPro" id="IPR009019">
    <property type="entry name" value="KH_sf_prok-type"/>
</dbReference>
<keyword evidence="6" id="KW-0472">Membrane</keyword>
<name>D7BD29_ALLS1</name>
<dbReference type="GO" id="GO:0005829">
    <property type="term" value="C:cytosol"/>
    <property type="evidence" value="ECO:0007669"/>
    <property type="project" value="TreeGrafter"/>
</dbReference>
<keyword evidence="6" id="KW-0690">Ribosome biogenesis</keyword>
<dbReference type="OrthoDB" id="9805918at2"/>
<dbReference type="InterPro" id="IPR005225">
    <property type="entry name" value="Small_GTP-bd"/>
</dbReference>
<feature type="region of interest" description="G5" evidence="7">
    <location>
        <begin position="152"/>
        <end position="154"/>
    </location>
</feature>
<dbReference type="Gene3D" id="3.30.300.20">
    <property type="match status" value="1"/>
</dbReference>
<feature type="binding site" evidence="6">
    <location>
        <begin position="125"/>
        <end position="128"/>
    </location>
    <ligand>
        <name>GTP</name>
        <dbReference type="ChEBI" id="CHEBI:37565"/>
    </ligand>
</feature>
<dbReference type="PANTHER" id="PTHR42698">
    <property type="entry name" value="GTPASE ERA"/>
    <property type="match status" value="1"/>
</dbReference>
<dbReference type="Pfam" id="PF07650">
    <property type="entry name" value="KH_2"/>
    <property type="match status" value="1"/>
</dbReference>
<dbReference type="CDD" id="cd04163">
    <property type="entry name" value="Era"/>
    <property type="match status" value="1"/>
</dbReference>
<dbReference type="PROSITE" id="PS51713">
    <property type="entry name" value="G_ERA"/>
    <property type="match status" value="1"/>
</dbReference>
<organism evidence="11 12">
    <name type="scientific">Allomeiothermus silvanus (strain ATCC 700542 / DSM 9946 / NBRC 106475 / NCIMB 13440 / VI-R2)</name>
    <name type="common">Thermus silvanus</name>
    <dbReference type="NCBI Taxonomy" id="526227"/>
    <lineage>
        <taxon>Bacteria</taxon>
        <taxon>Thermotogati</taxon>
        <taxon>Deinococcota</taxon>
        <taxon>Deinococci</taxon>
        <taxon>Thermales</taxon>
        <taxon>Thermaceae</taxon>
        <taxon>Allomeiothermus</taxon>
    </lineage>
</organism>
<keyword evidence="4 6" id="KW-0694">RNA-binding</keyword>
<dbReference type="STRING" id="526227.Mesil_1042"/>
<dbReference type="NCBIfam" id="NF000908">
    <property type="entry name" value="PRK00089.1"/>
    <property type="match status" value="1"/>
</dbReference>
<dbReference type="Pfam" id="PF01926">
    <property type="entry name" value="MMR_HSR1"/>
    <property type="match status" value="1"/>
</dbReference>
<dbReference type="HOGENOM" id="CLU_038009_1_0_0"/>
<dbReference type="HAMAP" id="MF_00367">
    <property type="entry name" value="GTPase_Era"/>
    <property type="match status" value="1"/>
</dbReference>
<keyword evidence="6" id="KW-0997">Cell inner membrane</keyword>
<evidence type="ECO:0000256" key="8">
    <source>
        <dbReference type="RuleBase" id="RU003761"/>
    </source>
</evidence>
<sequence>MNAGTTYSGFVAIVGKPNVGKSTLLNALLGVKVAPISPKPQTTRKRIRGIYSEGNRQIVFVDTPGVHEPEDALGDYMSQQVAEALADVNAVVWVVDLRHPPTREDELVARMLQPIQNVPILLVGNKLDAAKRPEDAMQEYRSLLHQAEPRMLSALDERAVKNLRDELLAMLPEGPFFYPEVFSRSDQSPEEWSAEIVREEAMKRLREEIPYAIATKTEEFTEREKGKLYIRTVLYVERDSHKPILIGKGGRMLKEIGQAARKQLEVFLSRPVYLELEVKVYPGWRKDPEALRELGYE</sequence>
<feature type="region of interest" description="G4" evidence="7">
    <location>
        <begin position="125"/>
        <end position="128"/>
    </location>
</feature>
<dbReference type="Proteomes" id="UP000001916">
    <property type="component" value="Chromosome"/>
</dbReference>
<protein>
    <recommendedName>
        <fullName evidence="2 6">GTPase Era</fullName>
    </recommendedName>
</protein>
<dbReference type="GO" id="GO:0005525">
    <property type="term" value="F:GTP binding"/>
    <property type="evidence" value="ECO:0007669"/>
    <property type="project" value="UniProtKB-UniRule"/>
</dbReference>
<dbReference type="Gene3D" id="3.40.50.300">
    <property type="entry name" value="P-loop containing nucleotide triphosphate hydrolases"/>
    <property type="match status" value="1"/>
</dbReference>
<feature type="region of interest" description="G2" evidence="7">
    <location>
        <begin position="41"/>
        <end position="45"/>
    </location>
</feature>
<evidence type="ECO:0000256" key="7">
    <source>
        <dbReference type="PROSITE-ProRule" id="PRU01050"/>
    </source>
</evidence>
<dbReference type="FunFam" id="3.30.300.20:FF:000003">
    <property type="entry name" value="GTPase Era"/>
    <property type="match status" value="1"/>
</dbReference>
<dbReference type="RefSeq" id="WP_013157528.1">
    <property type="nucleotide sequence ID" value="NC_014212.1"/>
</dbReference>
<dbReference type="GO" id="GO:0005886">
    <property type="term" value="C:plasma membrane"/>
    <property type="evidence" value="ECO:0007669"/>
    <property type="project" value="UniProtKB-SubCell"/>
</dbReference>
<comment type="subcellular location">
    <subcellularLocation>
        <location evidence="6">Cytoplasm</location>
    </subcellularLocation>
    <subcellularLocation>
        <location evidence="6">Cell inner membrane</location>
        <topology evidence="6">Peripheral membrane protein</topology>
    </subcellularLocation>
</comment>
<feature type="binding site" evidence="6">
    <location>
        <begin position="15"/>
        <end position="22"/>
    </location>
    <ligand>
        <name>GTP</name>
        <dbReference type="ChEBI" id="CHEBI:37565"/>
    </ligand>
</feature>
<dbReference type="GO" id="GO:0043024">
    <property type="term" value="F:ribosomal small subunit binding"/>
    <property type="evidence" value="ECO:0007669"/>
    <property type="project" value="TreeGrafter"/>
</dbReference>
<dbReference type="NCBIfam" id="TIGR00231">
    <property type="entry name" value="small_GTP"/>
    <property type="match status" value="1"/>
</dbReference>
<comment type="function">
    <text evidence="6">An essential GTPase that binds both GDP and GTP, with rapid nucleotide exchange. Plays a role in 16S rRNA processing and 30S ribosomal subunit biogenesis and possibly also in cell cycle regulation and energy metabolism.</text>
</comment>
<evidence type="ECO:0000259" key="9">
    <source>
        <dbReference type="PROSITE" id="PS50823"/>
    </source>
</evidence>
<evidence type="ECO:0000259" key="10">
    <source>
        <dbReference type="PROSITE" id="PS51713"/>
    </source>
</evidence>
<keyword evidence="12" id="KW-1185">Reference proteome</keyword>
<dbReference type="InterPro" id="IPR015946">
    <property type="entry name" value="KH_dom-like_a/b"/>
</dbReference>
<dbReference type="GO" id="GO:0000028">
    <property type="term" value="P:ribosomal small subunit assembly"/>
    <property type="evidence" value="ECO:0007669"/>
    <property type="project" value="TreeGrafter"/>
</dbReference>
<accession>D7BD29</accession>
<keyword evidence="5 6" id="KW-0342">GTP-binding</keyword>
<dbReference type="InterPro" id="IPR030388">
    <property type="entry name" value="G_ERA_dom"/>
</dbReference>
<keyword evidence="6" id="KW-0699">rRNA-binding</keyword>
<evidence type="ECO:0000313" key="12">
    <source>
        <dbReference type="Proteomes" id="UP000001916"/>
    </source>
</evidence>
<dbReference type="InterPro" id="IPR005662">
    <property type="entry name" value="GTPase_Era-like"/>
</dbReference>
<dbReference type="InterPro" id="IPR006073">
    <property type="entry name" value="GTP-bd"/>
</dbReference>
<dbReference type="PROSITE" id="PS50823">
    <property type="entry name" value="KH_TYPE_2"/>
    <property type="match status" value="1"/>
</dbReference>
<evidence type="ECO:0000256" key="6">
    <source>
        <dbReference type="HAMAP-Rule" id="MF_00367"/>
    </source>
</evidence>
<dbReference type="SUPFAM" id="SSF52540">
    <property type="entry name" value="P-loop containing nucleoside triphosphate hydrolases"/>
    <property type="match status" value="1"/>
</dbReference>
<feature type="domain" description="Era-type G" evidence="10">
    <location>
        <begin position="7"/>
        <end position="173"/>
    </location>
</feature>
<dbReference type="GO" id="GO:0003924">
    <property type="term" value="F:GTPase activity"/>
    <property type="evidence" value="ECO:0007669"/>
    <property type="project" value="UniProtKB-UniRule"/>
</dbReference>
<feature type="binding site" evidence="6">
    <location>
        <begin position="62"/>
        <end position="66"/>
    </location>
    <ligand>
        <name>GTP</name>
        <dbReference type="ChEBI" id="CHEBI:37565"/>
    </ligand>
</feature>
<evidence type="ECO:0000256" key="1">
    <source>
        <dbReference type="ARBA" id="ARBA00007921"/>
    </source>
</evidence>
<comment type="subunit">
    <text evidence="6">Monomer.</text>
</comment>